<feature type="compositionally biased region" description="Basic and acidic residues" evidence="1">
    <location>
        <begin position="53"/>
        <end position="72"/>
    </location>
</feature>
<name>A0A7J7K2G5_BUGNE</name>
<sequence length="109" mass="12030">MLEGATMDHRASPTVSSSSYTDSTPSDQHLDVGVESCRTSHMSSESSNNTQSEDGHLRAAHQPDKPEHTLQRQEHVITVMSNEQLKIHLKGDTVRHVTGKVKWLCGTLP</sequence>
<protein>
    <submittedName>
        <fullName evidence="2">Uncharacterized protein</fullName>
    </submittedName>
</protein>
<evidence type="ECO:0000256" key="1">
    <source>
        <dbReference type="SAM" id="MobiDB-lite"/>
    </source>
</evidence>
<feature type="compositionally biased region" description="Basic and acidic residues" evidence="1">
    <location>
        <begin position="1"/>
        <end position="11"/>
    </location>
</feature>
<reference evidence="2" key="1">
    <citation type="submission" date="2020-06" db="EMBL/GenBank/DDBJ databases">
        <title>Draft genome of Bugula neritina, a colonial animal packing powerful symbionts and potential medicines.</title>
        <authorList>
            <person name="Rayko M."/>
        </authorList>
    </citation>
    <scope>NUCLEOTIDE SEQUENCE [LARGE SCALE GENOMIC DNA]</scope>
    <source>
        <strain evidence="2">Kwan_BN1</strain>
    </source>
</reference>
<evidence type="ECO:0000313" key="2">
    <source>
        <dbReference type="EMBL" id="KAF6032365.1"/>
    </source>
</evidence>
<organism evidence="2 3">
    <name type="scientific">Bugula neritina</name>
    <name type="common">Brown bryozoan</name>
    <name type="synonym">Sertularia neritina</name>
    <dbReference type="NCBI Taxonomy" id="10212"/>
    <lineage>
        <taxon>Eukaryota</taxon>
        <taxon>Metazoa</taxon>
        <taxon>Spiralia</taxon>
        <taxon>Lophotrochozoa</taxon>
        <taxon>Bryozoa</taxon>
        <taxon>Gymnolaemata</taxon>
        <taxon>Cheilostomatida</taxon>
        <taxon>Flustrina</taxon>
        <taxon>Buguloidea</taxon>
        <taxon>Bugulidae</taxon>
        <taxon>Bugula</taxon>
    </lineage>
</organism>
<feature type="region of interest" description="Disordered" evidence="1">
    <location>
        <begin position="1"/>
        <end position="72"/>
    </location>
</feature>
<feature type="compositionally biased region" description="Low complexity" evidence="1">
    <location>
        <begin position="12"/>
        <end position="27"/>
    </location>
</feature>
<comment type="caution">
    <text evidence="2">The sequence shown here is derived from an EMBL/GenBank/DDBJ whole genome shotgun (WGS) entry which is preliminary data.</text>
</comment>
<feature type="compositionally biased region" description="Polar residues" evidence="1">
    <location>
        <begin position="37"/>
        <end position="52"/>
    </location>
</feature>
<evidence type="ECO:0000313" key="3">
    <source>
        <dbReference type="Proteomes" id="UP000593567"/>
    </source>
</evidence>
<dbReference type="Proteomes" id="UP000593567">
    <property type="component" value="Unassembled WGS sequence"/>
</dbReference>
<proteinExistence type="predicted"/>
<keyword evidence="3" id="KW-1185">Reference proteome</keyword>
<gene>
    <name evidence="2" type="ORF">EB796_009326</name>
</gene>
<dbReference type="AlphaFoldDB" id="A0A7J7K2G5"/>
<dbReference type="EMBL" id="VXIV02001513">
    <property type="protein sequence ID" value="KAF6032365.1"/>
    <property type="molecule type" value="Genomic_DNA"/>
</dbReference>
<accession>A0A7J7K2G5</accession>